<comment type="caution">
    <text evidence="13">Lacks conserved residue(s) required for the propagation of feature annotation.</text>
</comment>
<accession>A0A0S2TBZ2</accession>
<evidence type="ECO:0000256" key="10">
    <source>
        <dbReference type="ARBA" id="ARBA00023136"/>
    </source>
</evidence>
<evidence type="ECO:0000256" key="4">
    <source>
        <dbReference type="ARBA" id="ARBA00022448"/>
    </source>
</evidence>
<organism evidence="15 16">
    <name type="scientific">Candidatus Tenderia electrophaga</name>
    <dbReference type="NCBI Taxonomy" id="1748243"/>
    <lineage>
        <taxon>Bacteria</taxon>
        <taxon>Pseudomonadati</taxon>
        <taxon>Pseudomonadota</taxon>
        <taxon>Gammaproteobacteria</taxon>
        <taxon>Candidatus Tenderiales</taxon>
        <taxon>Candidatus Tenderiaceae</taxon>
        <taxon>Candidatus Tenderia</taxon>
    </lineage>
</organism>
<gene>
    <name evidence="13" type="primary">flhB</name>
    <name evidence="15" type="ORF">Tel_05745</name>
</gene>
<keyword evidence="15" id="KW-0282">Flagellum</keyword>
<keyword evidence="10 13" id="KW-0472">Membrane</keyword>
<evidence type="ECO:0000313" key="15">
    <source>
        <dbReference type="EMBL" id="ALP52693.1"/>
    </source>
</evidence>
<feature type="transmembrane region" description="Helical" evidence="13">
    <location>
        <begin position="38"/>
        <end position="58"/>
    </location>
</feature>
<dbReference type="EMBL" id="CP013099">
    <property type="protein sequence ID" value="ALP52693.1"/>
    <property type="molecule type" value="Genomic_DNA"/>
</dbReference>
<keyword evidence="5 13" id="KW-1003">Cell membrane</keyword>
<keyword evidence="11 13" id="KW-1006">Bacterial flagellum protein export</keyword>
<keyword evidence="9 13" id="KW-1133">Transmembrane helix</keyword>
<dbReference type="GO" id="GO:0005886">
    <property type="term" value="C:plasma membrane"/>
    <property type="evidence" value="ECO:0007669"/>
    <property type="project" value="UniProtKB-SubCell"/>
</dbReference>
<dbReference type="InterPro" id="IPR006136">
    <property type="entry name" value="FlhB"/>
</dbReference>
<dbReference type="Pfam" id="PF01312">
    <property type="entry name" value="Bac_export_2"/>
    <property type="match status" value="1"/>
</dbReference>
<evidence type="ECO:0000256" key="2">
    <source>
        <dbReference type="ARBA" id="ARBA00010690"/>
    </source>
</evidence>
<proteinExistence type="inferred from homology"/>
<dbReference type="Gene3D" id="3.40.1690.10">
    <property type="entry name" value="secretion proteins EscU"/>
    <property type="match status" value="1"/>
</dbReference>
<dbReference type="NCBIfam" id="TIGR00328">
    <property type="entry name" value="flhB"/>
    <property type="match status" value="1"/>
</dbReference>
<comment type="function">
    <text evidence="12 13">Required for formation of the rod structure in the basal body of the flagellar apparatus. Together with FliI and FliH, may constitute the export apparatus of flagellin.</text>
</comment>
<sequence>MAESSDGQEKTEDPTEKKLREAREKGQVARSRELTTTVMLMTAALGLLAFGPMVVSALGRVMVSNFSLRRAEVFDTRYMIDGFLSAVAEALIALAPFLVLLVVSAIAGSIALSGWNFSVQALAPKFSKMNPLSGMKRIFGPQGAMELGKALAKFFVIGICGLTVLYFAFEPVMGLGMEPVNQAIAHSGELIFWGFFAVSASMIVIAAFDVPFQLWNHKRQLKMTKQEVKQENKDTDGSPELKARIRRTQMDMAMHRMMEKVPEADVVITNPHHFSVAIKYDQNKMNAPILVAKGADLVAFEIRKIAQGNDVPLMASPALARALFFTTELDEEVPEGLYLAVARVLAYVYHLKQQFGGAYERKDLEMNDLPIPEDMQFDAKGKKQ</sequence>
<evidence type="ECO:0000256" key="1">
    <source>
        <dbReference type="ARBA" id="ARBA00004651"/>
    </source>
</evidence>
<dbReference type="PANTHER" id="PTHR30531:SF12">
    <property type="entry name" value="FLAGELLAR BIOSYNTHETIC PROTEIN FLHB"/>
    <property type="match status" value="1"/>
</dbReference>
<protein>
    <recommendedName>
        <fullName evidence="3 13">Flagellar biosynthetic protein FlhB</fullName>
    </recommendedName>
</protein>
<comment type="similarity">
    <text evidence="2 13">Belongs to the type III secretion exporter family.</text>
</comment>
<feature type="compositionally biased region" description="Basic and acidic residues" evidence="14">
    <location>
        <begin position="7"/>
        <end position="27"/>
    </location>
</feature>
<keyword evidence="7 13" id="KW-1005">Bacterial flagellum biogenesis</keyword>
<evidence type="ECO:0000256" key="14">
    <source>
        <dbReference type="SAM" id="MobiDB-lite"/>
    </source>
</evidence>
<dbReference type="InterPro" id="IPR006135">
    <property type="entry name" value="T3SS_substrate_exporter"/>
</dbReference>
<dbReference type="InterPro" id="IPR029025">
    <property type="entry name" value="T3SS_substrate_exporter_C"/>
</dbReference>
<evidence type="ECO:0000256" key="11">
    <source>
        <dbReference type="ARBA" id="ARBA00023225"/>
    </source>
</evidence>
<dbReference type="GO" id="GO:0009306">
    <property type="term" value="P:protein secretion"/>
    <property type="evidence" value="ECO:0007669"/>
    <property type="project" value="InterPro"/>
</dbReference>
<evidence type="ECO:0000256" key="7">
    <source>
        <dbReference type="ARBA" id="ARBA00022795"/>
    </source>
</evidence>
<feature type="region of interest" description="Disordered" evidence="14">
    <location>
        <begin position="1"/>
        <end position="27"/>
    </location>
</feature>
<dbReference type="GO" id="GO:0044780">
    <property type="term" value="P:bacterial-type flagellum assembly"/>
    <property type="evidence" value="ECO:0007669"/>
    <property type="project" value="InterPro"/>
</dbReference>
<keyword evidence="16" id="KW-1185">Reference proteome</keyword>
<dbReference type="Proteomes" id="UP000055136">
    <property type="component" value="Chromosome"/>
</dbReference>
<evidence type="ECO:0000256" key="5">
    <source>
        <dbReference type="ARBA" id="ARBA00022475"/>
    </source>
</evidence>
<evidence type="ECO:0000313" key="16">
    <source>
        <dbReference type="Proteomes" id="UP000055136"/>
    </source>
</evidence>
<name>A0A0S2TBZ2_9GAMM</name>
<evidence type="ECO:0000256" key="3">
    <source>
        <dbReference type="ARBA" id="ARBA00021622"/>
    </source>
</evidence>
<comment type="subcellular location">
    <subcellularLocation>
        <location evidence="1">Cell membrane</location>
        <topology evidence="1">Multi-pass membrane protein</topology>
    </subcellularLocation>
</comment>
<evidence type="ECO:0000256" key="6">
    <source>
        <dbReference type="ARBA" id="ARBA00022692"/>
    </source>
</evidence>
<reference evidence="15" key="1">
    <citation type="submission" date="2015-10" db="EMBL/GenBank/DDBJ databases">
        <title>Description of Candidatus Tenderia electrophaga gen. nov, sp. nov., an Uncultivated Electroautotroph from a Biocathode Enrichment.</title>
        <authorList>
            <person name="Eddie B.J."/>
            <person name="Malanoski A.P."/>
            <person name="Wang Z."/>
            <person name="Hall R.J."/>
            <person name="Oh S.D."/>
            <person name="Heiner C."/>
            <person name="Lin B."/>
            <person name="Strycharz-Glaven S.M."/>
        </authorList>
    </citation>
    <scope>NUCLEOTIDE SEQUENCE [LARGE SCALE GENOMIC DNA]</scope>
    <source>
        <strain evidence="15">NRL1</strain>
    </source>
</reference>
<evidence type="ECO:0000256" key="8">
    <source>
        <dbReference type="ARBA" id="ARBA00022927"/>
    </source>
</evidence>
<keyword evidence="4 13" id="KW-0813">Transport</keyword>
<dbReference type="KEGG" id="tee:Tel_05745"/>
<dbReference type="STRING" id="1748243.Tel_05745"/>
<dbReference type="AlphaFoldDB" id="A0A0S2TBZ2"/>
<dbReference type="SUPFAM" id="SSF160544">
    <property type="entry name" value="EscU C-terminal domain-like"/>
    <property type="match status" value="1"/>
</dbReference>
<keyword evidence="15" id="KW-0969">Cilium</keyword>
<keyword evidence="8 13" id="KW-0653">Protein transport</keyword>
<feature type="transmembrane region" description="Helical" evidence="13">
    <location>
        <begin position="191"/>
        <end position="215"/>
    </location>
</feature>
<dbReference type="PANTHER" id="PTHR30531">
    <property type="entry name" value="FLAGELLAR BIOSYNTHETIC PROTEIN FLHB"/>
    <property type="match status" value="1"/>
</dbReference>
<feature type="transmembrane region" description="Helical" evidence="13">
    <location>
        <begin position="147"/>
        <end position="169"/>
    </location>
</feature>
<dbReference type="PRINTS" id="PR00950">
    <property type="entry name" value="TYPE3IMSPROT"/>
</dbReference>
<keyword evidence="6 13" id="KW-0812">Transmembrane</keyword>
<evidence type="ECO:0000256" key="9">
    <source>
        <dbReference type="ARBA" id="ARBA00022989"/>
    </source>
</evidence>
<evidence type="ECO:0000256" key="12">
    <source>
        <dbReference type="ARBA" id="ARBA00025078"/>
    </source>
</evidence>
<keyword evidence="15" id="KW-0966">Cell projection</keyword>
<dbReference type="FunFam" id="3.40.1690.10:FF:000001">
    <property type="entry name" value="Flagellar biosynthetic protein FlhB"/>
    <property type="match status" value="1"/>
</dbReference>
<evidence type="ECO:0000256" key="13">
    <source>
        <dbReference type="RuleBase" id="RU364091"/>
    </source>
</evidence>